<dbReference type="CDD" id="cd00637">
    <property type="entry name" value="7tm_classA_rhodopsin-like"/>
    <property type="match status" value="1"/>
</dbReference>
<dbReference type="PANTHER" id="PTHR33050">
    <property type="entry name" value="REVERSE TRANSCRIPTASE DOMAIN-CONTAINING PROTEIN"/>
    <property type="match status" value="1"/>
</dbReference>
<accession>A0A1I8H1L4</accession>
<feature type="region of interest" description="Disordered" evidence="7">
    <location>
        <begin position="3145"/>
        <end position="3179"/>
    </location>
</feature>
<feature type="compositionally biased region" description="Polar residues" evidence="7">
    <location>
        <begin position="1423"/>
        <end position="1451"/>
    </location>
</feature>
<feature type="region of interest" description="Disordered" evidence="7">
    <location>
        <begin position="76"/>
        <end position="99"/>
    </location>
</feature>
<dbReference type="Proteomes" id="UP000095280">
    <property type="component" value="Unplaced"/>
</dbReference>
<sequence>HRCSVSGSSNSASCLVCRSASTFTSASAISSGSAASSTSGLTSGSAFDEALAASSPSLPASAGCIAESTSASAPVASSSSSSSGISSSTSPSPSPSPSPSMVMLYSPVSYLRSRNSRHSELLSLDVPLGLVAGMRDLDVADQVILAVVGLLTAAAGERLEADVFQRVTLQVGALGEAGAAECALVALVKRPLPPVSFLTVAALGGSALAEAAAGSPPPPLLAATNESKPLATIFCGACDFRFDDFSALDVATASAGAAAAATVAVAAADAAVVLTAGIGAAARSSTMSRKTADSSEPSRRTLTRQDLGFWAFFPANEAEQFVWGISADFPGPSGIGRPSSSKSRRHDRCCPATGGRFGSGLAASRGFGNGGVECCVAGTRPTTPFRSLVEVHGRAHSCPLQLLPALPEALVFCLLDGVPLSEVAGGALTSTEAGHGCAGRKRTGRAHGCSRNSNLPDRVAVAFEAFKIINWINELAGDARIAGQLAGAAHQLQLQYFLCADRLVHAYRTPVSVQRTHLQIEEPRRIRRIRPTEFHSGRSAGGPARNLASCASDRMSRQPAGFDFYDAACLSLDSLGPPAGLPNSMCLSFLCRRIILALEQCGGLLTASASAAAVIVLQRHERLQQVSRVVQQQQVAPALRVRLQHGYAPPVRHVGEAGRGPQAVVPVHQAAQPAARQQEADAGASRHQHVPVVRPAAEAEDLHRGEVGHDDSTIERHRHGLRPRQLGGAVARLAELTAQVAIGEEHHDAVPSAIGQHEVVALGHRQASRLERLVARLARQQLQEVALPVEQFCQILNVRAMQPLLVIATANGAFTLSSCWPGQPKHSFTRPRSLTTTMRWLPESATAKSPAECPALLCNILYPALLCNILYPALLCNILLCSAISCPALQYPDLLCNILPCSAISCPALQYPVSCLALQYPVSCCLQYPALLCNILPCSAISCSAAISCPALQYPALLCNILPCSAISCILPCSAISCPALQYPALLRNILPCSAISCSALQYPALLCNILNCSAISCNCLQYPELLCNILPCSAISCSALQYPACSAISCPALQYPALLCNILLCSAISCAAPQYPALLRNILPCSASVTARPRGCLSALRPVGAIRTSSPAPPTAAAAPAAAAATAADRPRPPPQPGARSPISSCRRRLRQSRPKSGASTPWCWPVLTPRPADFRRPRLAGRTAGSPEGGTSRDWLGRGSCRRLLAHLRPAEKELRVIGKSNNRPPLYRGAGMERADRMQSPILKGSVELGITALPARRKGDLQKAETPRDRAAHPKATSLSGQLASAAAAAARASPTLAKKPSGPQAAVNTRSADRPASGSQLAQALARAGPDTRPVRPGQPLAGSTRPPAQPVGKGAALVKFDDQRQLSGSLRLPNLLQTIDRFVVAHSNRGVGSPDSHLAVALALLNRRGLAVDVPANGSSDSRTGRQAQPEQPGVRSQLTPTGQSGREKSNRRRGRAKPVQLVDVDGANHRGALVGAPLAEPEGGGGGAVNLAASVGQEQGGVGLAAAELVVADRCAVLRVQLSSTVEAAASDDGETSTGPGEREINDKLVACVAPAATAEEEAEAAAAGAVSGPTWQRRSMDSKFTQRCTLLNKSVASSPAPSISSSGPPGWKSAYLDTLYTCTKQDDMNISRGTRQSQLARCQEKRYGKIPQLVGKIEQWSTGKVSSTRDKLLSAGRLGWETSALVGQSRLLDRRSRSCLVGVVGMAALTACWPSRRGYDCIRLLSLQLAGRGDGCRLRGCGGGGIVGNNGSDVFVRIDQAQLETTGIAERVDGKLAYGAGWWPVAAGGRSKAAGSDAAGRVGHGLGREHPEQHLNVEYVRFAAGQLVAVLVSIPMELPHRFEPVLSACHHLPVARFAQLCSTACRICLPSAANAGGSAPQLPADPAEKEATAVLAGAMAESLSRGLPMSALLAALEERGLSGEHLAAFASVAAEFADAGASRQSPGQLPHVVGVDWRLDYLLGREQQLQQQQPHLEYHLDILTDCPAKPRLRCSRHQLQDLLAQLREALAALVAVDLLMPIVKVKFGKSAQFKFQKITRETRCPKRMGRGGKNQESRTRTAVSAEARKRIKKQQFAMTAKNGHPGPYPNLPTLNSSHRSGFRVRKGPLFTSHRQALWPRLHTERSRAHLQTLTDTSSCCSRSFYRQACLLMANEEERLPAPKEAATEQLPQMPDAEDSAQSIASQMLTVRMLMSGKEVGSIIGKELVVPNDLIGCIIGRGGSKINEIRQMSGAQIKISNCEDGAKERKVTITGTPDTIAAAQYLINTSIELHRQLLAINIAAAAAAAFGQPPPPPPTLPPSLAGAPWDFLPLRQPCISQAQLQPPQPSLSQTPTSGAYIEFPFYLPTSMTIDTSAAQQLPQLPQLPAPPTLPQQQQQPQQPQQPMAASQSQLTTKLKPGLANQRRTPNHVHVHVEFPTLSPSTIKNIATPLPMCKVSRYALNFCHVLSCMWMLVLVTDRVLVVHRPLAMKNVGLRWAARALAGTLVLSAVIALPNGILVGHQTVTMHDGTILIFCYHLHETQLFMLGYTTSMSNPPLVFILLMLGLNCFLLSRVVAAVRKRRSLSMHCFGTRMLSLYSLDYLTVLAIVAFSLTHTLALINQCVNFFILRNRSAPFRCCLKLITAPAAPSERLSRECETSSVLRRNQTPAMNNLTLKAVKIGYVESAMQIVRDCQSGDPSRYLFCVMSHVIGSVSAVLLPIVVVVGTLGNMVVAHVMLNRLKPLTRQNLYLGCIAIADILSLVVIGVFNGFLTKGLPWLTRGQFGFFSYNLSDAMCKVSRYALNFCHVLSCMWMLVLVTDRVLVVHRPLAMKNVGLRWAARALAGTLVLSAVIALPNGILLFMLGYTTSMSNPPLVFILLMLGLNCFLLSRVVAAVRKRRILQNRSGINAQDSSRKELSGTVIVLILAILYLLLHTPLLVSRPAIEVSLFLLDMADNLDFLTLLANLFYSSLVISLINQSLNFFVLMRRSQQFKQCVSAALCCARNKRPRRSTSGIEMGTVTASALSSVCRSTGRRLVCVGPGLQVFASRAAEHGENASLEGLAAAHQHEEGEALADYAEHEGHEEQVGQQYNVVQVSGRVQHELGNLQQHPAGQQRGVQRQVDYGQDHHNDGAGDLLRIFLLLRLSAAGAERRHAAAFAHRGSHAGEQEAVQSQDQQDDQQRRVGHRRGVHHHEQLVIWQVRAQDHSHPVWPVQQVVPGKKTVRQGDRSGQNECSSQSPRRPAQPDLLHGQRSVNNQHSVSDQHQHPHTGQHVAEVQSVSRHLAHGVAQVVAEKSELASSEPGQALDKEPVEDSDHDEAENIGDRVAAQVQILASERSLALQHDVGDDDVAQNSNEKYDGEQYARYGARDASAWEKLLHNDPDKQYLMNGIVHGFRLVNNKQPNITTLRDNYASASQNAAKVEAQLLDELRLGRYTVTQEPVKVNPIGALPKANGKVRLIHDLSAPLGDSVNDYYQQEKGIRFGSVREFKKHLKPGSFMAKVDLKDAYRSVAISPDDHCLTGLKWRFLSQDCETTMFDTRLPFGSRASFGFLGISIDTRKGTMSLPADKASEIDSLLRDCGRMQTIRLKTMQKLVGKLGWLYVRAENASGLVAEALDWLPPSSLWPNYQQLAAIESGSCTKGAAGILRTSTVTDWVYINWERDFNDQFMNLHINFKEAMALLLTVLKFRSTLVNTRVVVYSDSTAAVGMIKRLSCSHPDLLRIYQTVALLSIRDGICIEAYHLPGRMQISSDAASRRLRSRDGPPQKAVSAGLLCRLALADSSWKSYCSQFKAWRAFCDQAGIGPTTASESDLCQYVVHLVQSRISAFSALRSYINAVSVLHQLAGSPDPARGPARLQFLLRGARRFLGLQIKQVTALEPAHLRRLAGDPAARRGFAPNLWSAVAWWGLIRVGDLLPDSGAAELRSSHLSCSGSGLVLQLQRSKTNQFVQRVHTVQLWGQWLWPALPCRREWPCLTSWPWVTGVLTV</sequence>
<evidence type="ECO:0000256" key="3">
    <source>
        <dbReference type="ARBA" id="ARBA00022989"/>
    </source>
</evidence>
<dbReference type="CDD" id="cd22439">
    <property type="entry name" value="KH-I_PCBP_rpt3"/>
    <property type="match status" value="1"/>
</dbReference>
<feature type="region of interest" description="Disordered" evidence="7">
    <location>
        <begin position="1261"/>
        <end position="1359"/>
    </location>
</feature>
<feature type="region of interest" description="Disordered" evidence="7">
    <location>
        <begin position="2053"/>
        <end position="2074"/>
    </location>
</feature>
<dbReference type="WBParaSite" id="maker-uti_cns_0004010-snap-gene-0.4-mRNA-1">
    <property type="protein sequence ID" value="maker-uti_cns_0004010-snap-gene-0.4-mRNA-1"/>
    <property type="gene ID" value="maker-uti_cns_0004010-snap-gene-0.4"/>
</dbReference>
<evidence type="ECO:0000313" key="11">
    <source>
        <dbReference type="Proteomes" id="UP000095280"/>
    </source>
</evidence>
<feature type="compositionally biased region" description="Polar residues" evidence="7">
    <location>
        <begin position="3217"/>
        <end position="3228"/>
    </location>
</feature>
<feature type="domain" description="G-protein coupled receptors family 1 profile" evidence="9">
    <location>
        <begin position="2717"/>
        <end position="2974"/>
    </location>
</feature>
<dbReference type="Gene3D" id="1.10.150.130">
    <property type="match status" value="1"/>
</dbReference>
<evidence type="ECO:0000256" key="2">
    <source>
        <dbReference type="ARBA" id="ARBA00022692"/>
    </source>
</evidence>
<feature type="transmembrane region" description="Helical" evidence="8">
    <location>
        <begin position="2737"/>
        <end position="2760"/>
    </location>
</feature>
<evidence type="ECO:0000256" key="5">
    <source>
        <dbReference type="ARBA" id="ARBA00023136"/>
    </source>
</evidence>
<dbReference type="SUPFAM" id="SSF47823">
    <property type="entry name" value="lambda integrase-like, N-terminal domain"/>
    <property type="match status" value="1"/>
</dbReference>
<feature type="transmembrane region" description="Helical" evidence="8">
    <location>
        <begin position="2485"/>
        <end position="2506"/>
    </location>
</feature>
<dbReference type="InterPro" id="IPR036612">
    <property type="entry name" value="KH_dom_type_1_sf"/>
</dbReference>
<keyword evidence="4" id="KW-0238">DNA-binding</keyword>
<feature type="compositionally biased region" description="Low complexity" evidence="7">
    <location>
        <begin position="1280"/>
        <end position="1302"/>
    </location>
</feature>
<feature type="compositionally biased region" description="Basic and acidic residues" evidence="7">
    <location>
        <begin position="1261"/>
        <end position="1276"/>
    </location>
</feature>
<feature type="compositionally biased region" description="Low complexity" evidence="7">
    <location>
        <begin position="76"/>
        <end position="91"/>
    </location>
</feature>
<feature type="transmembrane region" description="Helical" evidence="8">
    <location>
        <begin position="2546"/>
        <end position="2567"/>
    </location>
</feature>
<dbReference type="Pfam" id="PF00013">
    <property type="entry name" value="KH_1"/>
    <property type="match status" value="1"/>
</dbReference>
<keyword evidence="6" id="KW-0694">RNA-binding</keyword>
<evidence type="ECO:0000259" key="9">
    <source>
        <dbReference type="PROSITE" id="PS50262"/>
    </source>
</evidence>
<feature type="region of interest" description="Disordered" evidence="7">
    <location>
        <begin position="3199"/>
        <end position="3265"/>
    </location>
</feature>
<feature type="compositionally biased region" description="Low complexity" evidence="7">
    <location>
        <begin position="1116"/>
        <end position="1129"/>
    </location>
</feature>
<proteinExistence type="predicted"/>
<name>A0A1I8H1L4_9PLAT</name>
<dbReference type="Gene3D" id="1.20.1070.10">
    <property type="entry name" value="Rhodopsin 7-helix transmembrane proteins"/>
    <property type="match status" value="2"/>
</dbReference>
<feature type="region of interest" description="Disordered" evidence="7">
    <location>
        <begin position="1420"/>
        <end position="1466"/>
    </location>
</feature>
<feature type="transmembrane region" description="Helical" evidence="8">
    <location>
        <begin position="2588"/>
        <end position="2608"/>
    </location>
</feature>
<feature type="domain" description="COMM" evidence="10">
    <location>
        <begin position="1959"/>
        <end position="2025"/>
    </location>
</feature>
<dbReference type="SMART" id="SM00322">
    <property type="entry name" value="KH"/>
    <property type="match status" value="1"/>
</dbReference>
<dbReference type="GO" id="GO:0016020">
    <property type="term" value="C:membrane"/>
    <property type="evidence" value="ECO:0007669"/>
    <property type="project" value="UniProtKB-SubCell"/>
</dbReference>
<dbReference type="PROSITE" id="PS50084">
    <property type="entry name" value="KH_TYPE_1"/>
    <property type="match status" value="1"/>
</dbReference>
<feature type="transmembrane region" description="Helical" evidence="8">
    <location>
        <begin position="2448"/>
        <end position="2465"/>
    </location>
</feature>
<dbReference type="GO" id="GO:0003677">
    <property type="term" value="F:DNA binding"/>
    <property type="evidence" value="ECO:0007669"/>
    <property type="project" value="UniProtKB-KW"/>
</dbReference>
<evidence type="ECO:0000256" key="7">
    <source>
        <dbReference type="SAM" id="MobiDB-lite"/>
    </source>
</evidence>
<feature type="transmembrane region" description="Helical" evidence="8">
    <location>
        <begin position="2698"/>
        <end position="2725"/>
    </location>
</feature>
<feature type="region of interest" description="Disordered" evidence="7">
    <location>
        <begin position="2370"/>
        <end position="2402"/>
    </location>
</feature>
<feature type="region of interest" description="Disordered" evidence="7">
    <location>
        <begin position="1110"/>
        <end position="1197"/>
    </location>
</feature>
<evidence type="ECO:0000256" key="1">
    <source>
        <dbReference type="ARBA" id="ARBA00004370"/>
    </source>
</evidence>
<dbReference type="PROSITE" id="PS50262">
    <property type="entry name" value="G_PROTEIN_RECEP_F1_2"/>
    <property type="match status" value="1"/>
</dbReference>
<dbReference type="InterPro" id="IPR004087">
    <property type="entry name" value="KH_dom"/>
</dbReference>
<dbReference type="SUPFAM" id="SSF56672">
    <property type="entry name" value="DNA/RNA polymerases"/>
    <property type="match status" value="1"/>
</dbReference>
<dbReference type="InterPro" id="IPR010998">
    <property type="entry name" value="Integrase_recombinase_N"/>
</dbReference>
<feature type="transmembrane region" description="Helical" evidence="8">
    <location>
        <begin position="2789"/>
        <end position="2806"/>
    </location>
</feature>
<dbReference type="InterPro" id="IPR004088">
    <property type="entry name" value="KH_dom_type_1"/>
</dbReference>
<dbReference type="SUPFAM" id="SSF54791">
    <property type="entry name" value="Eukaryotic type KH-domain (KH-domain type I)"/>
    <property type="match status" value="1"/>
</dbReference>
<protein>
    <submittedName>
        <fullName evidence="12">Protein kinase domain-containing protein</fullName>
    </submittedName>
</protein>
<keyword evidence="2 8" id="KW-0812">Transmembrane</keyword>
<feature type="transmembrane region" description="Helical" evidence="8">
    <location>
        <begin position="2863"/>
        <end position="2885"/>
    </location>
</feature>
<dbReference type="InterPro" id="IPR017452">
    <property type="entry name" value="GPCR_Rhodpsn_7TM"/>
</dbReference>
<keyword evidence="11" id="KW-1185">Reference proteome</keyword>
<dbReference type="PROSITE" id="PS51269">
    <property type="entry name" value="COMM"/>
    <property type="match status" value="1"/>
</dbReference>
<feature type="region of interest" description="Disordered" evidence="7">
    <location>
        <begin position="3281"/>
        <end position="3307"/>
    </location>
</feature>
<dbReference type="Pfam" id="PF07258">
    <property type="entry name" value="COMM_domain"/>
    <property type="match status" value="1"/>
</dbReference>
<evidence type="ECO:0000256" key="6">
    <source>
        <dbReference type="PROSITE-ProRule" id="PRU00117"/>
    </source>
</evidence>
<evidence type="ECO:0000259" key="10">
    <source>
        <dbReference type="PROSITE" id="PS51269"/>
    </source>
</evidence>
<evidence type="ECO:0000313" key="12">
    <source>
        <dbReference type="WBParaSite" id="maker-uti_cns_0004010-snap-gene-0.4-mRNA-1"/>
    </source>
</evidence>
<feature type="transmembrane region" description="Helical" evidence="8">
    <location>
        <begin position="2906"/>
        <end position="2928"/>
    </location>
</feature>
<evidence type="ECO:0000256" key="8">
    <source>
        <dbReference type="SAM" id="Phobius"/>
    </source>
</evidence>
<comment type="subcellular location">
    <subcellularLocation>
        <location evidence="1">Membrane</location>
    </subcellularLocation>
</comment>
<organism evidence="11 12">
    <name type="scientific">Macrostomum lignano</name>
    <dbReference type="NCBI Taxonomy" id="282301"/>
    <lineage>
        <taxon>Eukaryota</taxon>
        <taxon>Metazoa</taxon>
        <taxon>Spiralia</taxon>
        <taxon>Lophotrochozoa</taxon>
        <taxon>Platyhelminthes</taxon>
        <taxon>Rhabditophora</taxon>
        <taxon>Macrostomorpha</taxon>
        <taxon>Macrostomida</taxon>
        <taxon>Macrostomidae</taxon>
        <taxon>Macrostomum</taxon>
    </lineage>
</organism>
<dbReference type="GO" id="GO:0003723">
    <property type="term" value="F:RNA binding"/>
    <property type="evidence" value="ECO:0007669"/>
    <property type="project" value="UniProtKB-UniRule"/>
</dbReference>
<feature type="compositionally biased region" description="Low complexity" evidence="7">
    <location>
        <begin position="2381"/>
        <end position="2401"/>
    </location>
</feature>
<feature type="compositionally biased region" description="Polar residues" evidence="7">
    <location>
        <begin position="3241"/>
        <end position="3251"/>
    </location>
</feature>
<dbReference type="SUPFAM" id="SSF81321">
    <property type="entry name" value="Family A G protein-coupled receptor-like"/>
    <property type="match status" value="2"/>
</dbReference>
<keyword evidence="3 8" id="KW-1133">Transmembrane helix</keyword>
<dbReference type="InterPro" id="IPR052055">
    <property type="entry name" value="Hepadnavirus_pol/RT"/>
</dbReference>
<feature type="transmembrane region" description="Helical" evidence="8">
    <location>
        <begin position="2826"/>
        <end position="2851"/>
    </location>
</feature>
<dbReference type="CDD" id="cd09275">
    <property type="entry name" value="RNase_HI_RT_DIRS1"/>
    <property type="match status" value="1"/>
</dbReference>
<dbReference type="InterPro" id="IPR017920">
    <property type="entry name" value="COMM"/>
</dbReference>
<reference evidence="12" key="1">
    <citation type="submission" date="2016-11" db="UniProtKB">
        <authorList>
            <consortium name="WormBaseParasite"/>
        </authorList>
    </citation>
    <scope>IDENTIFICATION</scope>
</reference>
<dbReference type="PANTHER" id="PTHR33050:SF7">
    <property type="entry name" value="RIBONUCLEASE H"/>
    <property type="match status" value="1"/>
</dbReference>
<dbReference type="InterPro" id="IPR043502">
    <property type="entry name" value="DNA/RNA_pol_sf"/>
</dbReference>
<keyword evidence="5 8" id="KW-0472">Membrane</keyword>
<evidence type="ECO:0000256" key="4">
    <source>
        <dbReference type="ARBA" id="ARBA00023125"/>
    </source>
</evidence>
<dbReference type="Gene3D" id="3.30.1370.10">
    <property type="entry name" value="K Homology domain, type 1"/>
    <property type="match status" value="1"/>
</dbReference>